<evidence type="ECO:0000259" key="6">
    <source>
        <dbReference type="PROSITE" id="PS51096"/>
    </source>
</evidence>
<proteinExistence type="predicted"/>
<dbReference type="Pfam" id="PF03610">
    <property type="entry name" value="EIIA-man"/>
    <property type="match status" value="1"/>
</dbReference>
<evidence type="ECO:0000259" key="7">
    <source>
        <dbReference type="PROSITE" id="PS51372"/>
    </source>
</evidence>
<name>A0A422LEM4_LACPA</name>
<dbReference type="Pfam" id="PF00874">
    <property type="entry name" value="PRD"/>
    <property type="match status" value="1"/>
</dbReference>
<evidence type="ECO:0000256" key="4">
    <source>
        <dbReference type="ARBA" id="ARBA00023125"/>
    </source>
</evidence>
<dbReference type="InterPro" id="IPR036634">
    <property type="entry name" value="PRD_sf"/>
</dbReference>
<feature type="domain" description="Sigma-54 factor interaction" evidence="5">
    <location>
        <begin position="103"/>
        <end position="337"/>
    </location>
</feature>
<dbReference type="GO" id="GO:0006355">
    <property type="term" value="P:regulation of DNA-templated transcription"/>
    <property type="evidence" value="ECO:0007669"/>
    <property type="project" value="InterPro"/>
</dbReference>
<keyword evidence="4" id="KW-0238">DNA-binding</keyword>
<dbReference type="InterPro" id="IPR036662">
    <property type="entry name" value="PTS_EIIA_man-typ_sf"/>
</dbReference>
<dbReference type="SUPFAM" id="SSF52540">
    <property type="entry name" value="P-loop containing nucleoside triphosphate hydrolases"/>
    <property type="match status" value="1"/>
</dbReference>
<reference evidence="8 9" key="1">
    <citation type="journal article" date="2018" name="Genome Announc.">
        <title>Draft Genome Sequence of Lactobacillus paracasei DUP 13076, Which Exhibits Potent Antipathogenic Effects against Salmonella enterica Serovars Enteritidis, Typhimurium, and Heidelberg.</title>
        <authorList>
            <person name="Muyyarikkandy M.S."/>
            <person name="Alqahtani F.H."/>
            <person name="Mandoiu I."/>
            <person name="Amalaradjou M.A."/>
        </authorList>
    </citation>
    <scope>NUCLEOTIDE SEQUENCE [LARGE SCALE GENOMIC DNA]</scope>
    <source>
        <strain evidence="8 9">DUP 13076</strain>
    </source>
</reference>
<dbReference type="GO" id="GO:0003677">
    <property type="term" value="F:DNA binding"/>
    <property type="evidence" value="ECO:0007669"/>
    <property type="project" value="UniProtKB-KW"/>
</dbReference>
<dbReference type="PROSITE" id="PS51096">
    <property type="entry name" value="PTS_EIIA_TYPE_4"/>
    <property type="match status" value="1"/>
</dbReference>
<feature type="domain" description="PTS EIIA type-4" evidence="6">
    <location>
        <begin position="559"/>
        <end position="703"/>
    </location>
</feature>
<organism evidence="8 9">
    <name type="scientific">Lacticaseibacillus paracasei</name>
    <name type="common">Lactobacillus paracasei</name>
    <dbReference type="NCBI Taxonomy" id="1597"/>
    <lineage>
        <taxon>Bacteria</taxon>
        <taxon>Bacillati</taxon>
        <taxon>Bacillota</taxon>
        <taxon>Bacilli</taxon>
        <taxon>Lactobacillales</taxon>
        <taxon>Lactobacillaceae</taxon>
        <taxon>Lacticaseibacillus</taxon>
    </lineage>
</organism>
<dbReference type="PANTHER" id="PTHR32071:SF38">
    <property type="entry name" value="PSP OPERON TRANSCRIPTIONAL ACTIVATOR"/>
    <property type="match status" value="1"/>
</dbReference>
<keyword evidence="1" id="KW-0808">Transferase</keyword>
<feature type="domain" description="PRD" evidence="7">
    <location>
        <begin position="815"/>
        <end position="912"/>
    </location>
</feature>
<keyword evidence="2" id="KW-0547">Nucleotide-binding</keyword>
<dbReference type="SMART" id="SM00382">
    <property type="entry name" value="AAA"/>
    <property type="match status" value="1"/>
</dbReference>
<evidence type="ECO:0000256" key="1">
    <source>
        <dbReference type="ARBA" id="ARBA00022679"/>
    </source>
</evidence>
<keyword evidence="3" id="KW-0067">ATP-binding</keyword>
<dbReference type="GO" id="GO:0016020">
    <property type="term" value="C:membrane"/>
    <property type="evidence" value="ECO:0007669"/>
    <property type="project" value="InterPro"/>
</dbReference>
<accession>A0A422LEM4</accession>
<dbReference type="KEGG" id="lce:LC2W_0387"/>
<dbReference type="InterPro" id="IPR011608">
    <property type="entry name" value="PRD"/>
</dbReference>
<dbReference type="PROSITE" id="PS51372">
    <property type="entry name" value="PRD_2"/>
    <property type="match status" value="2"/>
</dbReference>
<dbReference type="Pfam" id="PF00158">
    <property type="entry name" value="Sigma54_activat"/>
    <property type="match status" value="1"/>
</dbReference>
<dbReference type="KEGG" id="lcs:LCBD_0392"/>
<dbReference type="CDD" id="cd00009">
    <property type="entry name" value="AAA"/>
    <property type="match status" value="1"/>
</dbReference>
<evidence type="ECO:0000313" key="9">
    <source>
        <dbReference type="Proteomes" id="UP000234512"/>
    </source>
</evidence>
<evidence type="ECO:0000313" key="8">
    <source>
        <dbReference type="EMBL" id="PLC45096.1"/>
    </source>
</evidence>
<dbReference type="PANTHER" id="PTHR32071">
    <property type="entry name" value="TRANSCRIPTIONAL REGULATORY PROTEIN"/>
    <property type="match status" value="1"/>
</dbReference>
<dbReference type="AlphaFoldDB" id="A0A422LEM4"/>
<gene>
    <name evidence="8" type="ORF">C0Q90_14655</name>
</gene>
<comment type="caution">
    <text evidence="8">The sequence shown here is derived from an EMBL/GenBank/DDBJ whole genome shotgun (WGS) entry which is preliminary data.</text>
</comment>
<dbReference type="SUPFAM" id="SSF53062">
    <property type="entry name" value="PTS system fructose IIA component-like"/>
    <property type="match status" value="1"/>
</dbReference>
<dbReference type="SUPFAM" id="SSF46785">
    <property type="entry name" value="Winged helix' DNA-binding domain"/>
    <property type="match status" value="1"/>
</dbReference>
<accession>K0N259</accession>
<dbReference type="InterPro" id="IPR003593">
    <property type="entry name" value="AAA+_ATPase"/>
</dbReference>
<dbReference type="Gene3D" id="3.40.50.300">
    <property type="entry name" value="P-loop containing nucleotide triphosphate hydrolases"/>
    <property type="match status" value="1"/>
</dbReference>
<dbReference type="PROSITE" id="PS50045">
    <property type="entry name" value="SIGMA54_INTERACT_4"/>
    <property type="match status" value="1"/>
</dbReference>
<feature type="domain" description="PRD" evidence="7">
    <location>
        <begin position="449"/>
        <end position="558"/>
    </location>
</feature>
<dbReference type="InterPro" id="IPR027417">
    <property type="entry name" value="P-loop_NTPase"/>
</dbReference>
<dbReference type="GO" id="GO:0009401">
    <property type="term" value="P:phosphoenolpyruvate-dependent sugar phosphotransferase system"/>
    <property type="evidence" value="ECO:0007669"/>
    <property type="project" value="InterPro"/>
</dbReference>
<sequence>MSFEAVNRELREETQAISDLSDINKITTDRIAENLHLSRTTVSQYLNDILKKGDAIQIKSRPTNFINRQIFSERFFSPKQTIYPSVASLIKEQVRQKNVFKTFIGNQESMKEIIERLITAENYPPNGLPVMLSGNTGVGKSYLAKLTYQYCVQEGLLKKDAPFVVLNCAQYYHNPELLSSNLFGYAKGSFTGATADFKGMLESANGGVLFLDECHRLNPESQEKLFSFMDTGNFERMGENAVSRSSKVRLIFATTENLQENFLQTFLRRVPVAVTLPDLNNRSKAELKMLIFQTFIEESRRLQRYFRVAPWIINHLFNLKYKNNIGELKTTIKLICAHAYSQDQMNSDIEISSDNIGNSLLQRLTAVNNQEEICSEVVNFTPESRLTDFVDTTISENSRVNDLMTHLCDVEGEFQNDKLTAAMVIEIISRESRALMDEMVHRDKRDHNESLKYLINIIQQLFDYLGSSLFVKIKGNAVIAFASFIYLKQEVDLALTVKAEKSVHNLLELAKQNATVEYQVLKSFLELIKTKLDFRMGEVDKLLLLGYLISLNLNYKTSNKHAIILAHGYSTASSIADVANQFLNKKIFDSYDMPLNVSIQQVNDYIQQYIHKNDCHKGLIILVDMGSLMVLPDSLKANINGPLLVINNVSTQLALFVGESIEKNIAFNEIGKLMTDKLAPEYSLIYPVIKKSPMIITTCHTGIGSAKQIQSLLEHSIPTSLHYKIEAVDLEYLKKYGDSNSVFEQYDVKAIVGTSDPHIKRVPYIALENLIAGDGTSVVKTLFPDVKDMALLKRINNYLVENLSVERLLSAVTILDATKVISSVSDMMTELEENTGIRLTNNQRVTLYVHVSAMIERLIRNEPPLVYKVVSSEERKQGCTKIKRALRNIESSYGIKVDQNELNYLYDIVFQL</sequence>
<dbReference type="InterPro" id="IPR036390">
    <property type="entry name" value="WH_DNA-bd_sf"/>
</dbReference>
<dbReference type="SUPFAM" id="SSF63520">
    <property type="entry name" value="PTS-regulatory domain, PRD"/>
    <property type="match status" value="1"/>
</dbReference>
<dbReference type="GO" id="GO:0016740">
    <property type="term" value="F:transferase activity"/>
    <property type="evidence" value="ECO:0007669"/>
    <property type="project" value="UniProtKB-KW"/>
</dbReference>
<dbReference type="Proteomes" id="UP000234512">
    <property type="component" value="Unassembled WGS sequence"/>
</dbReference>
<dbReference type="Gene3D" id="3.40.50.510">
    <property type="entry name" value="Phosphotransferase system, mannose-type IIA component"/>
    <property type="match status" value="1"/>
</dbReference>
<evidence type="ECO:0000256" key="2">
    <source>
        <dbReference type="ARBA" id="ARBA00022741"/>
    </source>
</evidence>
<dbReference type="GO" id="GO:0005524">
    <property type="term" value="F:ATP binding"/>
    <property type="evidence" value="ECO:0007669"/>
    <property type="project" value="UniProtKB-KW"/>
</dbReference>
<evidence type="ECO:0000259" key="5">
    <source>
        <dbReference type="PROSITE" id="PS50045"/>
    </source>
</evidence>
<dbReference type="EMBL" id="PKQJ01000027">
    <property type="protein sequence ID" value="PLC45096.1"/>
    <property type="molecule type" value="Genomic_DNA"/>
</dbReference>
<dbReference type="Gene3D" id="1.10.1790.10">
    <property type="entry name" value="PRD domain"/>
    <property type="match status" value="1"/>
</dbReference>
<dbReference type="RefSeq" id="WP_012490941.1">
    <property type="nucleotide sequence ID" value="NC_010999.1"/>
</dbReference>
<dbReference type="InterPro" id="IPR002078">
    <property type="entry name" value="Sigma_54_int"/>
</dbReference>
<protein>
    <submittedName>
        <fullName evidence="8">PRD domain-containing protein</fullName>
    </submittedName>
</protein>
<evidence type="ECO:0000256" key="3">
    <source>
        <dbReference type="ARBA" id="ARBA00022840"/>
    </source>
</evidence>
<dbReference type="InterPro" id="IPR004701">
    <property type="entry name" value="PTS_EIIA_man-typ"/>
</dbReference>